<dbReference type="Proteomes" id="UP000503399">
    <property type="component" value="Chromosome"/>
</dbReference>
<dbReference type="NCBIfam" id="TIGR02158">
    <property type="entry name" value="PA_CoA_Oxy3"/>
    <property type="match status" value="1"/>
</dbReference>
<dbReference type="InterPro" id="IPR007814">
    <property type="entry name" value="PaaA_PaaC"/>
</dbReference>
<evidence type="ECO:0000313" key="1">
    <source>
        <dbReference type="EMBL" id="CAB1130081.1"/>
    </source>
</evidence>
<evidence type="ECO:0000313" key="2">
    <source>
        <dbReference type="Proteomes" id="UP000503399"/>
    </source>
</evidence>
<gene>
    <name evidence="1" type="ORF">R50_2589</name>
</gene>
<dbReference type="InterPro" id="IPR012347">
    <property type="entry name" value="Ferritin-like"/>
</dbReference>
<dbReference type="InterPro" id="IPR009078">
    <property type="entry name" value="Ferritin-like_SF"/>
</dbReference>
<dbReference type="SUPFAM" id="SSF47240">
    <property type="entry name" value="Ferritin-like"/>
    <property type="match status" value="1"/>
</dbReference>
<dbReference type="GO" id="GO:0010124">
    <property type="term" value="P:phenylacetate catabolic process"/>
    <property type="evidence" value="ECO:0007669"/>
    <property type="project" value="InterPro"/>
</dbReference>
<dbReference type="EMBL" id="LR778114">
    <property type="protein sequence ID" value="CAB1130081.1"/>
    <property type="molecule type" value="Genomic_DNA"/>
</dbReference>
<proteinExistence type="predicted"/>
<dbReference type="GO" id="GO:0005829">
    <property type="term" value="C:cytosol"/>
    <property type="evidence" value="ECO:0007669"/>
    <property type="project" value="TreeGrafter"/>
</dbReference>
<accession>A0A6F8ZJM5</accession>
<keyword evidence="2" id="KW-1185">Reference proteome</keyword>
<dbReference type="KEGG" id="hfv:R50_2589"/>
<dbReference type="Gene3D" id="1.20.1260.10">
    <property type="match status" value="1"/>
</dbReference>
<organism evidence="1 2">
    <name type="scientific">Candidatus Hydrogenisulfobacillus filiaventi</name>
    <dbReference type="NCBI Taxonomy" id="2707344"/>
    <lineage>
        <taxon>Bacteria</taxon>
        <taxon>Bacillati</taxon>
        <taxon>Bacillota</taxon>
        <taxon>Clostridia</taxon>
        <taxon>Eubacteriales</taxon>
        <taxon>Clostridiales Family XVII. Incertae Sedis</taxon>
        <taxon>Candidatus Hydrogenisulfobacillus</taxon>
    </lineage>
</organism>
<name>A0A6F8ZJM5_9FIRM</name>
<dbReference type="InterPro" id="IPR011882">
    <property type="entry name" value="PaaC"/>
</dbReference>
<reference evidence="1 2" key="1">
    <citation type="submission" date="2020-02" db="EMBL/GenBank/DDBJ databases">
        <authorList>
            <person name="Hogendoorn C."/>
        </authorList>
    </citation>
    <scope>NUCLEOTIDE SEQUENCE [LARGE SCALE GENOMIC DNA]</scope>
    <source>
        <strain evidence="1">R501</strain>
    </source>
</reference>
<dbReference type="AlphaFoldDB" id="A0A6F8ZJM5"/>
<protein>
    <submittedName>
        <fullName evidence="1">Phenylacetate-CoA oxygenase, PaaI subunit</fullName>
    </submittedName>
</protein>
<sequence>MANDRSLEFHAALVDLLYQIADDLLVLGVRDSQWLGLAPFLDEDVALATMGQNEFGYAAAFYRLLGELGERDPDRLAQMRGAGERRNARLVEWPNGLEGAPPYNWPLTVVRHYVFDVFNLGRLEALEHSAYRPLAETAARLAHEQYYFSRHYEQWVRRLAADGAAARGALARAVEVLQPLLADLFSWGEGAEALRDSGAVPALDQPRRLWEQRVGALAAATGLALTAPGPVDPLADGRRGFHTIYLDEVLTALNRVPLPAR</sequence>
<dbReference type="InterPro" id="IPR052703">
    <property type="entry name" value="Aromatic_CoA_ox/epox"/>
</dbReference>
<dbReference type="PANTHER" id="PTHR30458">
    <property type="entry name" value="PHENYLACETIC ACID DEGRADATION PROTEIN PAA"/>
    <property type="match status" value="1"/>
</dbReference>
<dbReference type="PANTHER" id="PTHR30458:SF0">
    <property type="entry name" value="1,2-PHENYLACETYL-COA EPOXIDASE, SUBUNIT C"/>
    <property type="match status" value="1"/>
</dbReference>
<dbReference type="Pfam" id="PF05138">
    <property type="entry name" value="PaaA_PaaC"/>
    <property type="match status" value="1"/>
</dbReference>